<dbReference type="GO" id="GO:0005886">
    <property type="term" value="C:plasma membrane"/>
    <property type="evidence" value="ECO:0007669"/>
    <property type="project" value="TreeGrafter"/>
</dbReference>
<evidence type="ECO:0000256" key="4">
    <source>
        <dbReference type="ARBA" id="ARBA00022989"/>
    </source>
</evidence>
<dbReference type="RefSeq" id="WP_036086670.1">
    <property type="nucleotide sequence ID" value="NZ_CBCSHQ010000002.1"/>
</dbReference>
<keyword evidence="4 6" id="KW-1133">Transmembrane helix</keyword>
<comment type="similarity">
    <text evidence="2">Belongs to the GtrA family.</text>
</comment>
<dbReference type="PANTHER" id="PTHR38459:SF5">
    <property type="entry name" value="CELL WALL TEICHOIC ACID GLYCOSYLATION PROTEIN GTCA"/>
    <property type="match status" value="1"/>
</dbReference>
<dbReference type="EMBL" id="JNFA01000024">
    <property type="protein sequence ID" value="KGL40457.1"/>
    <property type="molecule type" value="Genomic_DNA"/>
</dbReference>
<evidence type="ECO:0000256" key="5">
    <source>
        <dbReference type="ARBA" id="ARBA00023136"/>
    </source>
</evidence>
<dbReference type="Pfam" id="PF04138">
    <property type="entry name" value="GtrA_DPMS_TM"/>
    <property type="match status" value="1"/>
</dbReference>
<name>A0A099W688_9LIST</name>
<keyword evidence="10" id="KW-1185">Reference proteome</keyword>
<dbReference type="STRING" id="1552123.EP57_11235"/>
<feature type="transmembrane region" description="Helical" evidence="6">
    <location>
        <begin position="47"/>
        <end position="67"/>
    </location>
</feature>
<reference evidence="8 10" key="1">
    <citation type="submission" date="2014-05" db="EMBL/GenBank/DDBJ databases">
        <title>Novel Listeriaceae from food processing environments.</title>
        <authorList>
            <person name="den Bakker H.C."/>
        </authorList>
    </citation>
    <scope>NUCLEOTIDE SEQUENCE [LARGE SCALE GENOMIC DNA]</scope>
    <source>
        <strain evidence="8 10">FSL A5-0281</strain>
    </source>
</reference>
<feature type="domain" description="GtrA/DPMS transmembrane" evidence="7">
    <location>
        <begin position="24"/>
        <end position="141"/>
    </location>
</feature>
<evidence type="ECO:0000256" key="6">
    <source>
        <dbReference type="SAM" id="Phobius"/>
    </source>
</evidence>
<dbReference type="EMBL" id="JAARMV010000002">
    <property type="protein sequence ID" value="MBC2372746.1"/>
    <property type="molecule type" value="Genomic_DNA"/>
</dbReference>
<comment type="caution">
    <text evidence="8">The sequence shown here is derived from an EMBL/GenBank/DDBJ whole genome shotgun (WGS) entry which is preliminary data.</text>
</comment>
<reference evidence="9 11" key="2">
    <citation type="submission" date="2020-03" db="EMBL/GenBank/DDBJ databases">
        <title>Soil Listeria distribution.</title>
        <authorList>
            <person name="Liao J."/>
            <person name="Wiedmann M."/>
        </authorList>
    </citation>
    <scope>NUCLEOTIDE SEQUENCE [LARGE SCALE GENOMIC DNA]</scope>
    <source>
        <strain evidence="9 11">FSL L7-1850</strain>
    </source>
</reference>
<evidence type="ECO:0000313" key="9">
    <source>
        <dbReference type="EMBL" id="MBC2372746.1"/>
    </source>
</evidence>
<evidence type="ECO:0000313" key="8">
    <source>
        <dbReference type="EMBL" id="KGL40457.1"/>
    </source>
</evidence>
<dbReference type="GO" id="GO:0000271">
    <property type="term" value="P:polysaccharide biosynthetic process"/>
    <property type="evidence" value="ECO:0007669"/>
    <property type="project" value="InterPro"/>
</dbReference>
<protein>
    <submittedName>
        <fullName evidence="9">GtrA family protein</fullName>
    </submittedName>
    <submittedName>
        <fullName evidence="8">Teichoic acid glycosylation protein</fullName>
    </submittedName>
</protein>
<evidence type="ECO:0000256" key="2">
    <source>
        <dbReference type="ARBA" id="ARBA00009399"/>
    </source>
</evidence>
<keyword evidence="5 6" id="KW-0472">Membrane</keyword>
<dbReference type="InterPro" id="IPR051401">
    <property type="entry name" value="GtrA_CellWall_Glycosyl"/>
</dbReference>
<gene>
    <name evidence="8" type="ORF">EP57_11235</name>
    <name evidence="9" type="ORF">HBP98_12110</name>
</gene>
<dbReference type="OrthoDB" id="361483at2"/>
<dbReference type="Proteomes" id="UP000546244">
    <property type="component" value="Unassembled WGS sequence"/>
</dbReference>
<proteinExistence type="inferred from homology"/>
<evidence type="ECO:0000259" key="7">
    <source>
        <dbReference type="Pfam" id="PF04138"/>
    </source>
</evidence>
<dbReference type="AlphaFoldDB" id="A0A099W688"/>
<comment type="subcellular location">
    <subcellularLocation>
        <location evidence="1">Membrane</location>
        <topology evidence="1">Multi-pass membrane protein</topology>
    </subcellularLocation>
</comment>
<dbReference type="GeneID" id="58717936"/>
<dbReference type="eggNOG" id="COG2246">
    <property type="taxonomic scope" value="Bacteria"/>
</dbReference>
<evidence type="ECO:0000313" key="11">
    <source>
        <dbReference type="Proteomes" id="UP000546244"/>
    </source>
</evidence>
<dbReference type="Proteomes" id="UP000029844">
    <property type="component" value="Unassembled WGS sequence"/>
</dbReference>
<dbReference type="PANTHER" id="PTHR38459">
    <property type="entry name" value="PROPHAGE BACTOPRENOL-LINKED GLUCOSE TRANSLOCASE HOMOLOG"/>
    <property type="match status" value="1"/>
</dbReference>
<keyword evidence="3 6" id="KW-0812">Transmembrane</keyword>
<feature type="transmembrane region" description="Helical" evidence="6">
    <location>
        <begin position="21"/>
        <end position="41"/>
    </location>
</feature>
<feature type="transmembrane region" description="Helical" evidence="6">
    <location>
        <begin position="117"/>
        <end position="135"/>
    </location>
</feature>
<sequence>MRKIQELIANFRKAHANLYSIIMYIIMGGFTTVVNIVSFWLCNSVFGIDYVTSNTVSWIASVVFAYVTNKRYVFESYTPTWKDRAREASSFFGFRFLTYLVDLAVMVILISGLGTNALLAKILTNVIVLVLNYVFSKWIIFKIRK</sequence>
<evidence type="ECO:0000256" key="3">
    <source>
        <dbReference type="ARBA" id="ARBA00022692"/>
    </source>
</evidence>
<accession>A0A099W688</accession>
<evidence type="ECO:0000313" key="10">
    <source>
        <dbReference type="Proteomes" id="UP000029844"/>
    </source>
</evidence>
<feature type="transmembrane region" description="Helical" evidence="6">
    <location>
        <begin position="88"/>
        <end position="111"/>
    </location>
</feature>
<dbReference type="InterPro" id="IPR007267">
    <property type="entry name" value="GtrA_DPMS_TM"/>
</dbReference>
<organism evidence="8 10">
    <name type="scientific">Listeria booriae</name>
    <dbReference type="NCBI Taxonomy" id="1552123"/>
    <lineage>
        <taxon>Bacteria</taxon>
        <taxon>Bacillati</taxon>
        <taxon>Bacillota</taxon>
        <taxon>Bacilli</taxon>
        <taxon>Bacillales</taxon>
        <taxon>Listeriaceae</taxon>
        <taxon>Listeria</taxon>
    </lineage>
</organism>
<evidence type="ECO:0000256" key="1">
    <source>
        <dbReference type="ARBA" id="ARBA00004141"/>
    </source>
</evidence>